<evidence type="ECO:0000313" key="5">
    <source>
        <dbReference type="EMBL" id="KAL3811874.1"/>
    </source>
</evidence>
<comment type="similarity">
    <text evidence="3">Belongs to the acetyltransferase family. ARD1 subfamily.</text>
</comment>
<evidence type="ECO:0000256" key="1">
    <source>
        <dbReference type="ARBA" id="ARBA00022679"/>
    </source>
</evidence>
<dbReference type="InterPro" id="IPR051646">
    <property type="entry name" value="NatB_acetyltransferase_subunit"/>
</dbReference>
<dbReference type="GO" id="GO:0016746">
    <property type="term" value="F:acyltransferase activity"/>
    <property type="evidence" value="ECO:0007669"/>
    <property type="project" value="UniProtKB-KW"/>
</dbReference>
<organism evidence="5 6">
    <name type="scientific">Cyclostephanos tholiformis</name>
    <dbReference type="NCBI Taxonomy" id="382380"/>
    <lineage>
        <taxon>Eukaryota</taxon>
        <taxon>Sar</taxon>
        <taxon>Stramenopiles</taxon>
        <taxon>Ochrophyta</taxon>
        <taxon>Bacillariophyta</taxon>
        <taxon>Coscinodiscophyceae</taxon>
        <taxon>Thalassiosirophycidae</taxon>
        <taxon>Stephanodiscales</taxon>
        <taxon>Stephanodiscaceae</taxon>
        <taxon>Cyclostephanos</taxon>
    </lineage>
</organism>
<dbReference type="PROSITE" id="PS51186">
    <property type="entry name" value="GNAT"/>
    <property type="match status" value="1"/>
</dbReference>
<protein>
    <recommendedName>
        <fullName evidence="4">N-acetyltransferase domain-containing protein</fullName>
    </recommendedName>
</protein>
<dbReference type="SUPFAM" id="SSF55729">
    <property type="entry name" value="Acyl-CoA N-acyltransferases (Nat)"/>
    <property type="match status" value="1"/>
</dbReference>
<dbReference type="AlphaFoldDB" id="A0ABD3RGF4"/>
<evidence type="ECO:0000313" key="6">
    <source>
        <dbReference type="Proteomes" id="UP001530377"/>
    </source>
</evidence>
<dbReference type="PANTHER" id="PTHR45910:SF1">
    <property type="entry name" value="N-ALPHA-ACETYLTRANSFERASE 20"/>
    <property type="match status" value="1"/>
</dbReference>
<proteinExistence type="inferred from homology"/>
<dbReference type="CDD" id="cd04301">
    <property type="entry name" value="NAT_SF"/>
    <property type="match status" value="1"/>
</dbReference>
<dbReference type="InterPro" id="IPR000182">
    <property type="entry name" value="GNAT_dom"/>
</dbReference>
<feature type="domain" description="N-acetyltransferase" evidence="4">
    <location>
        <begin position="2"/>
        <end position="154"/>
    </location>
</feature>
<dbReference type="Proteomes" id="UP001530377">
    <property type="component" value="Unassembled WGS sequence"/>
</dbReference>
<evidence type="ECO:0000256" key="3">
    <source>
        <dbReference type="ARBA" id="ARBA00025786"/>
    </source>
</evidence>
<name>A0ABD3RGF4_9STRA</name>
<accession>A0ABD3RGF4</accession>
<evidence type="ECO:0000259" key="4">
    <source>
        <dbReference type="PROSITE" id="PS51186"/>
    </source>
</evidence>
<dbReference type="EMBL" id="JALLPB020000229">
    <property type="protein sequence ID" value="KAL3811874.1"/>
    <property type="molecule type" value="Genomic_DNA"/>
</dbReference>
<dbReference type="PANTHER" id="PTHR45910">
    <property type="entry name" value="N-ALPHA-ACETYLTRANSFERASE 20"/>
    <property type="match status" value="1"/>
</dbReference>
<keyword evidence="6" id="KW-1185">Reference proteome</keyword>
<comment type="caution">
    <text evidence="5">The sequence shown here is derived from an EMBL/GenBank/DDBJ whole genome shotgun (WGS) entry which is preliminary data.</text>
</comment>
<evidence type="ECO:0000256" key="2">
    <source>
        <dbReference type="ARBA" id="ARBA00023315"/>
    </source>
</evidence>
<dbReference type="Pfam" id="PF00583">
    <property type="entry name" value="Acetyltransf_1"/>
    <property type="match status" value="1"/>
</dbReference>
<dbReference type="InterPro" id="IPR016181">
    <property type="entry name" value="Acyl_CoA_acyltransferase"/>
</dbReference>
<sequence>MTSTRPFHMNDLFRFNNVNLDVLTETFNMPFYLQYMSRWPELFTIATSPHDDSIMGYMIGKCEGRGRSWHGHVSAVTVAPNYRRLGLAKTLMDDLEDTCACVYNAYFVDLFVRSSNSLAISMYEKFGYVRYRRVLGYYSGDDPEDAWDMRKALPRDRHKQSVIPLDRPVYPGDLEW</sequence>
<reference evidence="5 6" key="1">
    <citation type="submission" date="2024-10" db="EMBL/GenBank/DDBJ databases">
        <title>Updated reference genomes for cyclostephanoid diatoms.</title>
        <authorList>
            <person name="Roberts W.R."/>
            <person name="Alverson A.J."/>
        </authorList>
    </citation>
    <scope>NUCLEOTIDE SEQUENCE [LARGE SCALE GENOMIC DNA]</scope>
    <source>
        <strain evidence="5 6">AJA228-03</strain>
    </source>
</reference>
<gene>
    <name evidence="5" type="ORF">ACHAXA_005540</name>
</gene>
<dbReference type="FunFam" id="3.40.630.30:FF:000034">
    <property type="entry name" value="N-alpha-acetyltransferase 20"/>
    <property type="match status" value="1"/>
</dbReference>
<keyword evidence="1" id="KW-0808">Transferase</keyword>
<dbReference type="Gene3D" id="3.40.630.30">
    <property type="match status" value="1"/>
</dbReference>
<keyword evidence="2" id="KW-0012">Acyltransferase</keyword>